<evidence type="ECO:0008006" key="3">
    <source>
        <dbReference type="Google" id="ProtNLM"/>
    </source>
</evidence>
<evidence type="ECO:0000313" key="2">
    <source>
        <dbReference type="Proteomes" id="UP000218151"/>
    </source>
</evidence>
<dbReference type="AlphaFoldDB" id="A0A2A2SL95"/>
<name>A0A2A2SL95_9SPHN</name>
<gene>
    <name evidence="1" type="ORF">CKY28_02470</name>
</gene>
<keyword evidence="2" id="KW-1185">Reference proteome</keyword>
<dbReference type="OrthoDB" id="7579171at2"/>
<dbReference type="EMBL" id="NSLI01000001">
    <property type="protein sequence ID" value="PAX09801.1"/>
    <property type="molecule type" value="Genomic_DNA"/>
</dbReference>
<dbReference type="Proteomes" id="UP000218151">
    <property type="component" value="Unassembled WGS sequence"/>
</dbReference>
<organism evidence="1 2">
    <name type="scientific">Sphingomonas lenta</name>
    <dbReference type="NCBI Taxonomy" id="1141887"/>
    <lineage>
        <taxon>Bacteria</taxon>
        <taxon>Pseudomonadati</taxon>
        <taxon>Pseudomonadota</taxon>
        <taxon>Alphaproteobacteria</taxon>
        <taxon>Sphingomonadales</taxon>
        <taxon>Sphingomonadaceae</taxon>
        <taxon>Sphingomonas</taxon>
    </lineage>
</organism>
<protein>
    <recommendedName>
        <fullName evidence="3">Phage shock protein B</fullName>
    </recommendedName>
</protein>
<accession>A0A2A2SL95</accession>
<evidence type="ECO:0000313" key="1">
    <source>
        <dbReference type="EMBL" id="PAX09801.1"/>
    </source>
</evidence>
<reference evidence="2" key="1">
    <citation type="submission" date="2017-09" db="EMBL/GenBank/DDBJ databases">
        <authorList>
            <person name="Feng G."/>
            <person name="Zhu H."/>
        </authorList>
    </citation>
    <scope>NUCLEOTIDE SEQUENCE [LARGE SCALE GENOMIC DNA]</scope>
    <source>
        <strain evidence="2">1PNM-20</strain>
    </source>
</reference>
<proteinExistence type="predicted"/>
<comment type="caution">
    <text evidence="1">The sequence shown here is derived from an EMBL/GenBank/DDBJ whole genome shotgun (WGS) entry which is preliminary data.</text>
</comment>
<sequence length="74" mass="8766">MMVVLIVLIAVIGSVLKRPRHRGRQWGEPEQVENAQLRDEVKQLKERIHVLERVITDNRSSVDLDREIEQLRDR</sequence>